<dbReference type="OrthoDB" id="10068870at2759"/>
<protein>
    <submittedName>
        <fullName evidence="1">Uncharacterized protein</fullName>
    </submittedName>
</protein>
<dbReference type="EMBL" id="CAJNOW010016613">
    <property type="protein sequence ID" value="CAF1651233.1"/>
    <property type="molecule type" value="Genomic_DNA"/>
</dbReference>
<accession>A0A816EQM1</accession>
<reference evidence="1" key="1">
    <citation type="submission" date="2021-02" db="EMBL/GenBank/DDBJ databases">
        <authorList>
            <person name="Nowell W R."/>
        </authorList>
    </citation>
    <scope>NUCLEOTIDE SEQUENCE</scope>
</reference>
<proteinExistence type="predicted"/>
<sequence>MFECRKDNIIPIQVVDSYAHNIATTIAPVFFRRIMACAENPTWQMEPYFKKKCYSWLCPHGKGGEVDPERSLQINTRDYYKQRLKSSYNR</sequence>
<evidence type="ECO:0000313" key="2">
    <source>
        <dbReference type="Proteomes" id="UP000663834"/>
    </source>
</evidence>
<comment type="caution">
    <text evidence="1">The sequence shown here is derived from an EMBL/GenBank/DDBJ whole genome shotgun (WGS) entry which is preliminary data.</text>
</comment>
<name>A0A816EQM1_9BILA</name>
<organism evidence="1 2">
    <name type="scientific">Rotaria magnacalcarata</name>
    <dbReference type="NCBI Taxonomy" id="392030"/>
    <lineage>
        <taxon>Eukaryota</taxon>
        <taxon>Metazoa</taxon>
        <taxon>Spiralia</taxon>
        <taxon>Gnathifera</taxon>
        <taxon>Rotifera</taxon>
        <taxon>Eurotatoria</taxon>
        <taxon>Bdelloidea</taxon>
        <taxon>Philodinida</taxon>
        <taxon>Philodinidae</taxon>
        <taxon>Rotaria</taxon>
    </lineage>
</organism>
<dbReference type="Proteomes" id="UP000663834">
    <property type="component" value="Unassembled WGS sequence"/>
</dbReference>
<dbReference type="AlphaFoldDB" id="A0A816EQM1"/>
<gene>
    <name evidence="1" type="ORF">KQP761_LOCUS30018</name>
</gene>
<evidence type="ECO:0000313" key="1">
    <source>
        <dbReference type="EMBL" id="CAF1651233.1"/>
    </source>
</evidence>